<gene>
    <name evidence="1" type="ORF">UFOVP60_27</name>
</gene>
<name>A0A6J5TAY5_9CAUD</name>
<sequence length="257" mass="28899">MLSRDIANLVPLVSDGGSRRFPHPCGEGKPLQISREGASIRAWCHRCAEGVSYRLEESFQEKLARLQAQEAQDRCLGQGLPHPPIYSPAEWPPGALLWLLKAGFGEREIRERGIFYHRESDRVVIPYPRQGFWIARAHQTGRTPKYLSPTPKPRDLCVAFGQGDKLVLTEDILSAMKVGRVTESWALMGVRLSQHCLTQILDNNREVVVWLDPDPPGQAGAHAIVRQLRAFGVPVRNLVSERDPKLYSTAQIKELLQ</sequence>
<dbReference type="InterPro" id="IPR034154">
    <property type="entry name" value="TOPRIM_DnaG/twinkle"/>
</dbReference>
<dbReference type="SUPFAM" id="SSF56731">
    <property type="entry name" value="DNA primase core"/>
    <property type="match status" value="1"/>
</dbReference>
<dbReference type="Gene3D" id="3.40.1360.10">
    <property type="match status" value="1"/>
</dbReference>
<dbReference type="EMBL" id="LR797821">
    <property type="protein sequence ID" value="CAB4241359.1"/>
    <property type="molecule type" value="Genomic_DNA"/>
</dbReference>
<organism evidence="1">
    <name type="scientific">uncultured Caudovirales phage</name>
    <dbReference type="NCBI Taxonomy" id="2100421"/>
    <lineage>
        <taxon>Viruses</taxon>
        <taxon>Duplodnaviria</taxon>
        <taxon>Heunggongvirae</taxon>
        <taxon>Uroviricota</taxon>
        <taxon>Caudoviricetes</taxon>
        <taxon>Peduoviridae</taxon>
        <taxon>Maltschvirus</taxon>
        <taxon>Maltschvirus maltsch</taxon>
    </lineage>
</organism>
<evidence type="ECO:0000313" key="1">
    <source>
        <dbReference type="EMBL" id="CAB4241359.1"/>
    </source>
</evidence>
<accession>A0A6J5TAY5</accession>
<dbReference type="Pfam" id="PF13155">
    <property type="entry name" value="Toprim_2"/>
    <property type="match status" value="1"/>
</dbReference>
<protein>
    <submittedName>
        <fullName evidence="1">Putative DnaG-like primase</fullName>
    </submittedName>
</protein>
<dbReference type="CDD" id="cd01029">
    <property type="entry name" value="TOPRIM_primases"/>
    <property type="match status" value="1"/>
</dbReference>
<reference evidence="1" key="1">
    <citation type="submission" date="2020-05" db="EMBL/GenBank/DDBJ databases">
        <authorList>
            <person name="Chiriac C."/>
            <person name="Salcher M."/>
            <person name="Ghai R."/>
            <person name="Kavagutti S V."/>
        </authorList>
    </citation>
    <scope>NUCLEOTIDE SEQUENCE</scope>
</reference>
<proteinExistence type="predicted"/>